<dbReference type="Proteomes" id="UP001147653">
    <property type="component" value="Unassembled WGS sequence"/>
</dbReference>
<comment type="caution">
    <text evidence="9">The sequence shown here is derived from an EMBL/GenBank/DDBJ whole genome shotgun (WGS) entry which is preliminary data.</text>
</comment>
<sequence>MPGHAGAADGRLVITDAAHYLRGVRQPGTPLSLTAAAAHPRSGGSFVWVELFEPTDEELRALSEGFGLHELAIEDTRRAHQRPKVEAYDDFHLLVLRTARNTPDRATVLFGEVHLFLGVGFVIVVRHGDGEVRANVRPELLKHGPAAVVYGILDAIVDDLEPVVEEIENDIEAVEAEIFARRVDATERIYELKQQVNHLYRAVHPLLIPLEAMEHGQFKDVSPALARYFRDATDHVRRLHDEIVAQREQLTSVFEASAALANQRQTATIRQLTVVATVFLPLGFVVGFFGQNFAWLTERVDSPAAFFGLGLGSLALSCAVLYAWLRRPADRARPGRSA</sequence>
<evidence type="ECO:0000256" key="6">
    <source>
        <dbReference type="ARBA" id="ARBA00022989"/>
    </source>
</evidence>
<keyword evidence="3" id="KW-0813">Transport</keyword>
<evidence type="ECO:0000313" key="9">
    <source>
        <dbReference type="EMBL" id="MDA0182802.1"/>
    </source>
</evidence>
<dbReference type="Gene3D" id="1.20.58.340">
    <property type="entry name" value="Magnesium transport protein CorA, transmembrane region"/>
    <property type="match status" value="2"/>
</dbReference>
<evidence type="ECO:0000256" key="8">
    <source>
        <dbReference type="SAM" id="Phobius"/>
    </source>
</evidence>
<evidence type="ECO:0000256" key="7">
    <source>
        <dbReference type="ARBA" id="ARBA00023136"/>
    </source>
</evidence>
<dbReference type="PANTHER" id="PTHR46494:SF1">
    <property type="entry name" value="CORA FAMILY METAL ION TRANSPORTER (EUROFUNG)"/>
    <property type="match status" value="1"/>
</dbReference>
<keyword evidence="5 8" id="KW-0812">Transmembrane</keyword>
<comment type="similarity">
    <text evidence="2">Belongs to the CorA metal ion transporter (MIT) (TC 1.A.35) family.</text>
</comment>
<dbReference type="PANTHER" id="PTHR46494">
    <property type="entry name" value="CORA FAMILY METAL ION TRANSPORTER (EUROFUNG)"/>
    <property type="match status" value="1"/>
</dbReference>
<feature type="transmembrane region" description="Helical" evidence="8">
    <location>
        <begin position="272"/>
        <end position="293"/>
    </location>
</feature>
<accession>A0A9X3NK26</accession>
<evidence type="ECO:0000256" key="1">
    <source>
        <dbReference type="ARBA" id="ARBA00004651"/>
    </source>
</evidence>
<reference evidence="9" key="1">
    <citation type="submission" date="2022-10" db="EMBL/GenBank/DDBJ databases">
        <title>The WGS of Solirubrobacter phytolaccae KCTC 29190.</title>
        <authorList>
            <person name="Jiang Z."/>
        </authorList>
    </citation>
    <scope>NUCLEOTIDE SEQUENCE</scope>
    <source>
        <strain evidence="9">KCTC 29190</strain>
    </source>
</reference>
<dbReference type="SUPFAM" id="SSF143865">
    <property type="entry name" value="CorA soluble domain-like"/>
    <property type="match status" value="1"/>
</dbReference>
<dbReference type="GO" id="GO:0015095">
    <property type="term" value="F:magnesium ion transmembrane transporter activity"/>
    <property type="evidence" value="ECO:0007669"/>
    <property type="project" value="TreeGrafter"/>
</dbReference>
<evidence type="ECO:0000256" key="3">
    <source>
        <dbReference type="ARBA" id="ARBA00022448"/>
    </source>
</evidence>
<dbReference type="AlphaFoldDB" id="A0A9X3NK26"/>
<comment type="subcellular location">
    <subcellularLocation>
        <location evidence="1">Cell membrane</location>
        <topology evidence="1">Multi-pass membrane protein</topology>
    </subcellularLocation>
</comment>
<feature type="transmembrane region" description="Helical" evidence="8">
    <location>
        <begin position="305"/>
        <end position="325"/>
    </location>
</feature>
<dbReference type="InterPro" id="IPR045863">
    <property type="entry name" value="CorA_TM1_TM2"/>
</dbReference>
<dbReference type="GO" id="GO:0050897">
    <property type="term" value="F:cobalt ion binding"/>
    <property type="evidence" value="ECO:0007669"/>
    <property type="project" value="TreeGrafter"/>
</dbReference>
<evidence type="ECO:0000256" key="2">
    <source>
        <dbReference type="ARBA" id="ARBA00009765"/>
    </source>
</evidence>
<dbReference type="InterPro" id="IPR045861">
    <property type="entry name" value="CorA_cytoplasmic_dom"/>
</dbReference>
<evidence type="ECO:0000256" key="5">
    <source>
        <dbReference type="ARBA" id="ARBA00022692"/>
    </source>
</evidence>
<gene>
    <name evidence="9" type="ORF">OJ997_20995</name>
</gene>
<keyword evidence="4" id="KW-1003">Cell membrane</keyword>
<dbReference type="RefSeq" id="WP_270027184.1">
    <property type="nucleotide sequence ID" value="NZ_JAPDDP010000041.1"/>
</dbReference>
<keyword evidence="7 8" id="KW-0472">Membrane</keyword>
<evidence type="ECO:0000313" key="10">
    <source>
        <dbReference type="Proteomes" id="UP001147653"/>
    </source>
</evidence>
<dbReference type="SUPFAM" id="SSF144083">
    <property type="entry name" value="Magnesium transport protein CorA, transmembrane region"/>
    <property type="match status" value="1"/>
</dbReference>
<name>A0A9X3NK26_9ACTN</name>
<dbReference type="CDD" id="cd12830">
    <property type="entry name" value="MtCorA-like"/>
    <property type="match status" value="1"/>
</dbReference>
<organism evidence="9 10">
    <name type="scientific">Solirubrobacter phytolaccae</name>
    <dbReference type="NCBI Taxonomy" id="1404360"/>
    <lineage>
        <taxon>Bacteria</taxon>
        <taxon>Bacillati</taxon>
        <taxon>Actinomycetota</taxon>
        <taxon>Thermoleophilia</taxon>
        <taxon>Solirubrobacterales</taxon>
        <taxon>Solirubrobacteraceae</taxon>
        <taxon>Solirubrobacter</taxon>
    </lineage>
</organism>
<dbReference type="GO" id="GO:0000287">
    <property type="term" value="F:magnesium ion binding"/>
    <property type="evidence" value="ECO:0007669"/>
    <property type="project" value="TreeGrafter"/>
</dbReference>
<dbReference type="Gene3D" id="3.30.460.20">
    <property type="entry name" value="CorA soluble domain-like"/>
    <property type="match status" value="1"/>
</dbReference>
<dbReference type="Pfam" id="PF01544">
    <property type="entry name" value="CorA"/>
    <property type="match status" value="1"/>
</dbReference>
<protein>
    <submittedName>
        <fullName evidence="9">Magnesium and cobalt transport protein CorA</fullName>
    </submittedName>
</protein>
<keyword evidence="10" id="KW-1185">Reference proteome</keyword>
<proteinExistence type="inferred from homology"/>
<dbReference type="GO" id="GO:0005886">
    <property type="term" value="C:plasma membrane"/>
    <property type="evidence" value="ECO:0007669"/>
    <property type="project" value="UniProtKB-SubCell"/>
</dbReference>
<evidence type="ECO:0000256" key="4">
    <source>
        <dbReference type="ARBA" id="ARBA00022475"/>
    </source>
</evidence>
<keyword evidence="6 8" id="KW-1133">Transmembrane helix</keyword>
<dbReference type="EMBL" id="JAPDDP010000041">
    <property type="protein sequence ID" value="MDA0182802.1"/>
    <property type="molecule type" value="Genomic_DNA"/>
</dbReference>
<dbReference type="InterPro" id="IPR002523">
    <property type="entry name" value="MgTranspt_CorA/ZnTranspt_ZntB"/>
</dbReference>
<dbReference type="GO" id="GO:0015087">
    <property type="term" value="F:cobalt ion transmembrane transporter activity"/>
    <property type="evidence" value="ECO:0007669"/>
    <property type="project" value="TreeGrafter"/>
</dbReference>